<dbReference type="GO" id="GO:0007154">
    <property type="term" value="P:cell communication"/>
    <property type="evidence" value="ECO:0007669"/>
    <property type="project" value="InterPro"/>
</dbReference>
<protein>
    <submittedName>
        <fullName evidence="12">FRAS1-related extracellular matrix protein 2 ECM3-like protein</fullName>
    </submittedName>
</protein>
<sequence>MNFTQNEVDQGLIFYTHNGQEGIRDLIKFDVTDGINPLIDRYFYVTVGGIDMVFPDVINKGVSLKEGGRVTLTTDLLSTSDLNSPDEHLVFTITRAPMRGHLECTDTPGMPISSFTQLQLAGNKVYYIHTADDEVKMDSFEFEVTDGYNPVFRTFRISISDVDNKKPVVTIHSLVVIEGENKLITPFELTVEDRDTVDRLLKFTITQIPVHGRLLFNNTQSVTSFTKQDLNENMISYKHDGTESAGDSFSFTVTDGTHTDFYIFPDTVFETRKPQVMKITVLPVDNGVPQIVVNKGAPTLRLLETGHLGFVITTEIDDMNICYVLRDGDNATNDIFSFSIEDSGGNKLKNQQFRLNWAWISLEKENYVVDEDVKFLEVVLKRRGYLGETSFVSIGTKDGTAEKDKDFRGKSQKQVQFNPGQTTAIWKVRILSDSEYEVSETFQIVLSEPVMAALEFPEFATVEILDPDDESTVFIPSATYNIEEDIGELLIPVHRSGDVSQELMVICYTQQVSATGTIPTTVLSYSDYISRPEDHHSILRFDKGEMEKSCRVVIIDDSLYEEEESFNVTLSMPMGGRLGSEFPTARITIVADMEDAPIFYFGNTDYHVDESDGFVEVQVWRTGTDLSKGGTVTVRSRKTDPVSAEAGVDYVGISRNLDFAPGVTMQTFRVTILDDLGQPALEGPEKFELVLRMPMNGILGEPSKATILINDSVSDLPKVQFHDAVYVGSENSGQISAIVYRSGDISYKSTVRCYSRQGTAQVMMDFNERPNTDASIITFLPGEIEKPCVLVLVDDTEHEEEEELRLVLGSPKSDSPFGASIGGQNETLIKIKDDADKAIIRFGETKFSVNEPKESGQVSVVKIPVLRNGDTSKVSVVRVHTKDGSATSGEDYHPISEEIVFKEGDTEHFVEVEILYDSVREMREAFTVHLKPDENMVAETKMNKAIIYIEEMNSMADVTFPSVPKVVSLLHYDDIDKNRDSLPVAGYPLAPPTGPDGVTSPMREVDFDTFFTSSKLITLDSVYFQAGSRVQCAARGVNVNGDEGLELSSPVVSVSMDEGMCQPRVAGAVGAEPFSAKLRYTGTEDTDHPNLIKLTVTMPHIDGRNSRLNCPPRPLSNFELTLSPDGTRVGNHRCSNLLDYAEVKTRYSFLTEATKNPEVIGETAPYQYSTSLRGSSTLRFYRNLNLEACLWEFTSYYDMSELLSDCGGTIGTDGQVLNLVQSYVTLRVPLHVSYVFHSPVGAGGWQHFDLQSELRLTFVYDTAILWRDGIGSPPEAELQGALYPTSMRINGQGRLVVNFRTEARFRGLFVFAHPASPLTSMVMCPDHPGLTFNLSLVRSEPTYNQPIQQWTFVSDFAVRDYSGTYTVKLVPCTSPPSLEYTIPPVCNPREPLTFDMDIRFQQVSDPVAAEFSLNTQMILLSKRMLWLSDGSMGFGQESDTAFSQGDTIYGRVMVDPVQNLGDSFICNIEKVFLCTGADGYVPKYNPSNFEFGCLADAPSLLYRFKIIDKAQPETQARAFGNVAFNAFLAVDDPGALPLVRQPGSDGFRIDSSALFQVSAGREWYIHTIYTVRSRDNANRGIGKRSLEYHVMSQQTDLLPKGQHRARRTANDVPDIIEDIGVSKNRGTNILHIALDRSSQRKTSPEREIFTKGIIPRELNQKDNSDDRLVLIIGIFVGLLLTVLIAIVVVLLVRSKKEKKETPKSSSSAEPMMTQVFSSSDSSEV</sequence>
<feature type="domain" description="Calx-beta" evidence="11">
    <location>
        <begin position="827"/>
        <end position="931"/>
    </location>
</feature>
<feature type="repeat" description="CSPG" evidence="8">
    <location>
        <begin position="53"/>
        <end position="145"/>
    </location>
</feature>
<dbReference type="STRING" id="240159.A0A4V6AQK1"/>
<keyword evidence="10" id="KW-0472">Membrane</keyword>
<dbReference type="GO" id="GO:0016020">
    <property type="term" value="C:membrane"/>
    <property type="evidence" value="ECO:0007669"/>
    <property type="project" value="InterPro"/>
</dbReference>
<keyword evidence="4" id="KW-0677">Repeat</keyword>
<proteinExistence type="inferred from homology"/>
<evidence type="ECO:0000256" key="5">
    <source>
        <dbReference type="ARBA" id="ARBA00022837"/>
    </source>
</evidence>
<keyword evidence="2" id="KW-0479">Metal-binding</keyword>
<dbReference type="SMART" id="SM00237">
    <property type="entry name" value="Calx_beta"/>
    <property type="match status" value="5"/>
</dbReference>
<feature type="domain" description="Calx-beta" evidence="11">
    <location>
        <begin position="460"/>
        <end position="571"/>
    </location>
</feature>
<keyword evidence="13" id="KW-1185">Reference proteome</keyword>
<reference evidence="12 13" key="1">
    <citation type="submission" date="2019-01" db="EMBL/GenBank/DDBJ databases">
        <title>Genome Assembly of Collichthys lucidus.</title>
        <authorList>
            <person name="Cai M."/>
            <person name="Xiao S."/>
        </authorList>
    </citation>
    <scope>NUCLEOTIDE SEQUENCE [LARGE SCALE GENOMIC DNA]</scope>
    <source>
        <strain evidence="12">JT15FE1705JMU</strain>
        <tissue evidence="12">Muscle</tissue>
    </source>
</reference>
<accession>A0A4V6AQK1</accession>
<dbReference type="GO" id="GO:0007155">
    <property type="term" value="P:cell adhesion"/>
    <property type="evidence" value="ECO:0007669"/>
    <property type="project" value="UniProtKB-KW"/>
</dbReference>
<dbReference type="InterPro" id="IPR039005">
    <property type="entry name" value="CSPG_rpt"/>
</dbReference>
<evidence type="ECO:0000313" key="13">
    <source>
        <dbReference type="Proteomes" id="UP000298787"/>
    </source>
</evidence>
<dbReference type="GO" id="GO:0009653">
    <property type="term" value="P:anatomical structure morphogenesis"/>
    <property type="evidence" value="ECO:0007669"/>
    <property type="project" value="TreeGrafter"/>
</dbReference>
<dbReference type="EMBL" id="CM014090">
    <property type="protein sequence ID" value="TKS80792.1"/>
    <property type="molecule type" value="Genomic_DNA"/>
</dbReference>
<dbReference type="Gene3D" id="2.60.40.2030">
    <property type="match status" value="5"/>
</dbReference>
<evidence type="ECO:0000256" key="3">
    <source>
        <dbReference type="ARBA" id="ARBA00022729"/>
    </source>
</evidence>
<feature type="transmembrane region" description="Helical" evidence="10">
    <location>
        <begin position="1668"/>
        <end position="1692"/>
    </location>
</feature>
<evidence type="ECO:0000256" key="10">
    <source>
        <dbReference type="SAM" id="Phobius"/>
    </source>
</evidence>
<keyword evidence="7" id="KW-0325">Glycoprotein</keyword>
<evidence type="ECO:0000256" key="6">
    <source>
        <dbReference type="ARBA" id="ARBA00022889"/>
    </source>
</evidence>
<feature type="region of interest" description="Disordered" evidence="9">
    <location>
        <begin position="1697"/>
        <end position="1724"/>
    </location>
</feature>
<evidence type="ECO:0000256" key="7">
    <source>
        <dbReference type="ARBA" id="ARBA00023180"/>
    </source>
</evidence>
<gene>
    <name evidence="12" type="ORF">D9C73_014896</name>
</gene>
<organism evidence="12 13">
    <name type="scientific">Collichthys lucidus</name>
    <name type="common">Big head croaker</name>
    <name type="synonym">Sciaena lucida</name>
    <dbReference type="NCBI Taxonomy" id="240159"/>
    <lineage>
        <taxon>Eukaryota</taxon>
        <taxon>Metazoa</taxon>
        <taxon>Chordata</taxon>
        <taxon>Craniata</taxon>
        <taxon>Vertebrata</taxon>
        <taxon>Euteleostomi</taxon>
        <taxon>Actinopterygii</taxon>
        <taxon>Neopterygii</taxon>
        <taxon>Teleostei</taxon>
        <taxon>Neoteleostei</taxon>
        <taxon>Acanthomorphata</taxon>
        <taxon>Eupercaria</taxon>
        <taxon>Sciaenidae</taxon>
        <taxon>Collichthys</taxon>
    </lineage>
</organism>
<evidence type="ECO:0000256" key="8">
    <source>
        <dbReference type="PROSITE-ProRule" id="PRU01201"/>
    </source>
</evidence>
<dbReference type="InterPro" id="IPR003644">
    <property type="entry name" value="Calx_beta"/>
</dbReference>
<dbReference type="InterPro" id="IPR051561">
    <property type="entry name" value="FRAS1_ECM"/>
</dbReference>
<keyword evidence="6" id="KW-0130">Cell adhesion</keyword>
<name>A0A4V6AQK1_COLLU</name>
<dbReference type="Pfam" id="PF16184">
    <property type="entry name" value="Cadherin_3"/>
    <property type="match status" value="3"/>
</dbReference>
<keyword evidence="3" id="KW-0732">Signal</keyword>
<dbReference type="Pfam" id="PF03160">
    <property type="entry name" value="Calx-beta"/>
    <property type="match status" value="4"/>
</dbReference>
<dbReference type="GO" id="GO:0046872">
    <property type="term" value="F:metal ion binding"/>
    <property type="evidence" value="ECO:0007669"/>
    <property type="project" value="UniProtKB-KW"/>
</dbReference>
<feature type="repeat" description="CSPG" evidence="8">
    <location>
        <begin position="165"/>
        <end position="254"/>
    </location>
</feature>
<evidence type="ECO:0000256" key="9">
    <source>
        <dbReference type="SAM" id="MobiDB-lite"/>
    </source>
</evidence>
<evidence type="ECO:0000259" key="11">
    <source>
        <dbReference type="SMART" id="SM00237"/>
    </source>
</evidence>
<dbReference type="InterPro" id="IPR038081">
    <property type="entry name" value="CalX-like_sf"/>
</dbReference>
<dbReference type="FunFam" id="2.60.40.2030:FF:000008">
    <property type="entry name" value="FRAS1-related extracellular matrix protein 2"/>
    <property type="match status" value="1"/>
</dbReference>
<feature type="compositionally biased region" description="Polar residues" evidence="9">
    <location>
        <begin position="1714"/>
        <end position="1724"/>
    </location>
</feature>
<feature type="domain" description="Calx-beta" evidence="11">
    <location>
        <begin position="589"/>
        <end position="692"/>
    </location>
</feature>
<dbReference type="PANTHER" id="PTHR45739:SF4">
    <property type="entry name" value="FRAS1-RELATED EXTRACELLULAR MATRIX PROTEIN 2"/>
    <property type="match status" value="1"/>
</dbReference>
<feature type="domain" description="Calx-beta" evidence="11">
    <location>
        <begin position="348"/>
        <end position="447"/>
    </location>
</feature>
<evidence type="ECO:0000256" key="2">
    <source>
        <dbReference type="ARBA" id="ARBA00022723"/>
    </source>
</evidence>
<evidence type="ECO:0000256" key="4">
    <source>
        <dbReference type="ARBA" id="ARBA00022737"/>
    </source>
</evidence>
<dbReference type="PANTHER" id="PTHR45739">
    <property type="entry name" value="MATRIX PROTEIN, PUTATIVE-RELATED"/>
    <property type="match status" value="1"/>
</dbReference>
<feature type="domain" description="Calx-beta" evidence="11">
    <location>
        <begin position="707"/>
        <end position="809"/>
    </location>
</feature>
<dbReference type="Proteomes" id="UP000298787">
    <property type="component" value="Chromosome 13"/>
</dbReference>
<comment type="similarity">
    <text evidence="1">Belongs to the FRAS1 family.</text>
</comment>
<keyword evidence="5" id="KW-0106">Calcium</keyword>
<keyword evidence="10" id="KW-1133">Transmembrane helix</keyword>
<keyword evidence="10" id="KW-0812">Transmembrane</keyword>
<dbReference type="PROSITE" id="PS51854">
    <property type="entry name" value="CSPG"/>
    <property type="match status" value="2"/>
</dbReference>
<dbReference type="FunFam" id="2.60.40.2030:FF:000011">
    <property type="entry name" value="Fras1-related extracellular matrix protein 2"/>
    <property type="match status" value="1"/>
</dbReference>
<evidence type="ECO:0000313" key="12">
    <source>
        <dbReference type="EMBL" id="TKS80792.1"/>
    </source>
</evidence>
<dbReference type="SUPFAM" id="SSF141072">
    <property type="entry name" value="CalX-like"/>
    <property type="match status" value="5"/>
</dbReference>
<evidence type="ECO:0000256" key="1">
    <source>
        <dbReference type="ARBA" id="ARBA00005529"/>
    </source>
</evidence>